<evidence type="ECO:0000313" key="3">
    <source>
        <dbReference type="Proteomes" id="UP000828251"/>
    </source>
</evidence>
<proteinExistence type="predicted"/>
<sequence>MKRASSSSQLDPCLILVFFRHLFFHLPGVFCVNIYFCLLGLAVGLLPLVVAANAIAVGILPRYGIDESNNLISLFSFFTALAYYKDMALLRVITYLFSFFTANSWQMQTTVSGCGKRRSSLDSQPQDWNLLGIAIQEIAPLFEI</sequence>
<organism evidence="2 3">
    <name type="scientific">Gossypium stocksii</name>
    <dbReference type="NCBI Taxonomy" id="47602"/>
    <lineage>
        <taxon>Eukaryota</taxon>
        <taxon>Viridiplantae</taxon>
        <taxon>Streptophyta</taxon>
        <taxon>Embryophyta</taxon>
        <taxon>Tracheophyta</taxon>
        <taxon>Spermatophyta</taxon>
        <taxon>Magnoliopsida</taxon>
        <taxon>eudicotyledons</taxon>
        <taxon>Gunneridae</taxon>
        <taxon>Pentapetalae</taxon>
        <taxon>rosids</taxon>
        <taxon>malvids</taxon>
        <taxon>Malvales</taxon>
        <taxon>Malvaceae</taxon>
        <taxon>Malvoideae</taxon>
        <taxon>Gossypium</taxon>
    </lineage>
</organism>
<keyword evidence="1" id="KW-1133">Transmembrane helix</keyword>
<dbReference type="AlphaFoldDB" id="A0A9D3WN29"/>
<evidence type="ECO:0000313" key="2">
    <source>
        <dbReference type="EMBL" id="KAH1132022.1"/>
    </source>
</evidence>
<gene>
    <name evidence="2" type="ORF">J1N35_003400</name>
</gene>
<feature type="transmembrane region" description="Helical" evidence="1">
    <location>
        <begin position="41"/>
        <end position="60"/>
    </location>
</feature>
<keyword evidence="1" id="KW-0812">Transmembrane</keyword>
<protein>
    <submittedName>
        <fullName evidence="2">Uncharacterized protein</fullName>
    </submittedName>
</protein>
<feature type="transmembrane region" description="Helical" evidence="1">
    <location>
        <begin position="72"/>
        <end position="97"/>
    </location>
</feature>
<keyword evidence="3" id="KW-1185">Reference proteome</keyword>
<feature type="transmembrane region" description="Helical" evidence="1">
    <location>
        <begin position="12"/>
        <end position="35"/>
    </location>
</feature>
<dbReference type="EMBL" id="JAIQCV010000001">
    <property type="protein sequence ID" value="KAH1132022.1"/>
    <property type="molecule type" value="Genomic_DNA"/>
</dbReference>
<reference evidence="2 3" key="1">
    <citation type="journal article" date="2021" name="Plant Biotechnol. J.">
        <title>Multi-omics assisted identification of the key and species-specific regulatory components of drought-tolerant mechanisms in Gossypium stocksii.</title>
        <authorList>
            <person name="Yu D."/>
            <person name="Ke L."/>
            <person name="Zhang D."/>
            <person name="Wu Y."/>
            <person name="Sun Y."/>
            <person name="Mei J."/>
            <person name="Sun J."/>
            <person name="Sun Y."/>
        </authorList>
    </citation>
    <scope>NUCLEOTIDE SEQUENCE [LARGE SCALE GENOMIC DNA]</scope>
    <source>
        <strain evidence="3">cv. E1</strain>
        <tissue evidence="2">Leaf</tissue>
    </source>
</reference>
<accession>A0A9D3WN29</accession>
<dbReference type="Proteomes" id="UP000828251">
    <property type="component" value="Unassembled WGS sequence"/>
</dbReference>
<evidence type="ECO:0000256" key="1">
    <source>
        <dbReference type="SAM" id="Phobius"/>
    </source>
</evidence>
<keyword evidence="1" id="KW-0472">Membrane</keyword>
<comment type="caution">
    <text evidence="2">The sequence shown here is derived from an EMBL/GenBank/DDBJ whole genome shotgun (WGS) entry which is preliminary data.</text>
</comment>
<name>A0A9D3WN29_9ROSI</name>